<dbReference type="InterPro" id="IPR006015">
    <property type="entry name" value="Universal_stress_UspA"/>
</dbReference>
<dbReference type="RefSeq" id="WP_073308822.1">
    <property type="nucleotide sequence ID" value="NZ_FQWV01000004.1"/>
</dbReference>
<dbReference type="PRINTS" id="PR01438">
    <property type="entry name" value="UNVRSLSTRESS"/>
</dbReference>
<feature type="domain" description="UspA" evidence="2">
    <location>
        <begin position="3"/>
        <end position="129"/>
    </location>
</feature>
<dbReference type="Proteomes" id="UP000184357">
    <property type="component" value="Unassembled WGS sequence"/>
</dbReference>
<organism evidence="3 4">
    <name type="scientific">Halobaculum gomorrense</name>
    <dbReference type="NCBI Taxonomy" id="43928"/>
    <lineage>
        <taxon>Archaea</taxon>
        <taxon>Methanobacteriati</taxon>
        <taxon>Methanobacteriota</taxon>
        <taxon>Stenosarchaea group</taxon>
        <taxon>Halobacteria</taxon>
        <taxon>Halobacteriales</taxon>
        <taxon>Haloferacaceae</taxon>
        <taxon>Halobaculum</taxon>
    </lineage>
</organism>
<dbReference type="PANTHER" id="PTHR46268:SF6">
    <property type="entry name" value="UNIVERSAL STRESS PROTEIN UP12"/>
    <property type="match status" value="1"/>
</dbReference>
<dbReference type="OrthoDB" id="14880at2157"/>
<evidence type="ECO:0000256" key="1">
    <source>
        <dbReference type="ARBA" id="ARBA00008791"/>
    </source>
</evidence>
<accession>A0A1M5QF80</accession>
<dbReference type="AlphaFoldDB" id="A0A1M5QF80"/>
<gene>
    <name evidence="3" type="ORF">SAMN05443636_1877</name>
</gene>
<reference evidence="3 4" key="1">
    <citation type="submission" date="2016-11" db="EMBL/GenBank/DDBJ databases">
        <authorList>
            <person name="Jaros S."/>
            <person name="Januszkiewicz K."/>
            <person name="Wedrychowicz H."/>
        </authorList>
    </citation>
    <scope>NUCLEOTIDE SEQUENCE [LARGE SCALE GENOMIC DNA]</scope>
    <source>
        <strain evidence="3 4">DSM 9297</strain>
    </source>
</reference>
<evidence type="ECO:0000313" key="4">
    <source>
        <dbReference type="Proteomes" id="UP000184357"/>
    </source>
</evidence>
<dbReference type="Pfam" id="PF00582">
    <property type="entry name" value="Usp"/>
    <property type="match status" value="1"/>
</dbReference>
<comment type="similarity">
    <text evidence="1">Belongs to the universal stress protein A family.</text>
</comment>
<proteinExistence type="inferred from homology"/>
<dbReference type="PANTHER" id="PTHR46268">
    <property type="entry name" value="STRESS RESPONSE PROTEIN NHAX"/>
    <property type="match status" value="1"/>
</dbReference>
<protein>
    <submittedName>
        <fullName evidence="3">Nucleotide-binding universal stress protein, UspA family</fullName>
    </submittedName>
</protein>
<sequence length="129" mass="13797">MDVLVAVDGSENCERAIRAAAEFSDRYDAALHVVHVSDSETTATERVIAHAERVLAAVDSDADVELDVIEMTLPTDREVAKELLDLVEHEGFDHVFMGHHGAGVVERAILGSAAEGVVRNATVPVTVVP</sequence>
<evidence type="ECO:0000313" key="3">
    <source>
        <dbReference type="EMBL" id="SHH12707.1"/>
    </source>
</evidence>
<name>A0A1M5QF80_9EURY</name>
<dbReference type="Gene3D" id="3.40.50.620">
    <property type="entry name" value="HUPs"/>
    <property type="match status" value="1"/>
</dbReference>
<dbReference type="InterPro" id="IPR014729">
    <property type="entry name" value="Rossmann-like_a/b/a_fold"/>
</dbReference>
<keyword evidence="4" id="KW-1185">Reference proteome</keyword>
<dbReference type="STRING" id="43928.SAMN05443636_1877"/>
<dbReference type="InterPro" id="IPR006016">
    <property type="entry name" value="UspA"/>
</dbReference>
<dbReference type="EMBL" id="FQWV01000004">
    <property type="protein sequence ID" value="SHH12707.1"/>
    <property type="molecule type" value="Genomic_DNA"/>
</dbReference>
<evidence type="ECO:0000259" key="2">
    <source>
        <dbReference type="Pfam" id="PF00582"/>
    </source>
</evidence>
<dbReference type="SUPFAM" id="SSF52402">
    <property type="entry name" value="Adenine nucleotide alpha hydrolases-like"/>
    <property type="match status" value="1"/>
</dbReference>
<dbReference type="CDD" id="cd00293">
    <property type="entry name" value="USP-like"/>
    <property type="match status" value="1"/>
</dbReference>